<sequence>MSTLKVQIRGQLGVDGQLLELARDMMNEKPFTAESKGLEPLIELWKQNGVDVDVELLGAPDEELEQHQVLISVGPISVVVDLDVLNRALRAFDSK</sequence>
<proteinExistence type="predicted"/>
<evidence type="ECO:0000313" key="1">
    <source>
        <dbReference type="EMBL" id="CAB4154708.1"/>
    </source>
</evidence>
<gene>
    <name evidence="1" type="ORF">UFOVP650_27</name>
</gene>
<dbReference type="EMBL" id="LR796623">
    <property type="protein sequence ID" value="CAB4154708.1"/>
    <property type="molecule type" value="Genomic_DNA"/>
</dbReference>
<name>A0A6J5NCI4_9CAUD</name>
<protein>
    <submittedName>
        <fullName evidence="1">Uncharacterized protein</fullName>
    </submittedName>
</protein>
<reference evidence="1" key="1">
    <citation type="submission" date="2020-04" db="EMBL/GenBank/DDBJ databases">
        <authorList>
            <person name="Chiriac C."/>
            <person name="Salcher M."/>
            <person name="Ghai R."/>
            <person name="Kavagutti S V."/>
        </authorList>
    </citation>
    <scope>NUCLEOTIDE SEQUENCE</scope>
</reference>
<organism evidence="1">
    <name type="scientific">uncultured Caudovirales phage</name>
    <dbReference type="NCBI Taxonomy" id="2100421"/>
    <lineage>
        <taxon>Viruses</taxon>
        <taxon>Duplodnaviria</taxon>
        <taxon>Heunggongvirae</taxon>
        <taxon>Uroviricota</taxon>
        <taxon>Caudoviricetes</taxon>
        <taxon>Peduoviridae</taxon>
        <taxon>Maltschvirus</taxon>
        <taxon>Maltschvirus maltsch</taxon>
    </lineage>
</organism>
<accession>A0A6J5NCI4</accession>